<accession>H6L4Y5</accession>
<feature type="region of interest" description="Disordered" evidence="1">
    <location>
        <begin position="1"/>
        <end position="69"/>
    </location>
</feature>
<dbReference type="HOGENOM" id="CLU_2773531_0_0_10"/>
<evidence type="ECO:0000313" key="3">
    <source>
        <dbReference type="Proteomes" id="UP000007519"/>
    </source>
</evidence>
<name>H6L4Y5_SAPGL</name>
<dbReference type="Proteomes" id="UP000007519">
    <property type="component" value="Chromosome"/>
</dbReference>
<gene>
    <name evidence="2" type="ordered locus">SGRA_2432</name>
</gene>
<feature type="compositionally biased region" description="Basic and acidic residues" evidence="1">
    <location>
        <begin position="33"/>
        <end position="44"/>
    </location>
</feature>
<dbReference type="EMBL" id="CP002831">
    <property type="protein sequence ID" value="AFC25160.1"/>
    <property type="molecule type" value="Genomic_DNA"/>
</dbReference>
<feature type="compositionally biased region" description="Basic and acidic residues" evidence="1">
    <location>
        <begin position="1"/>
        <end position="12"/>
    </location>
</feature>
<evidence type="ECO:0000256" key="1">
    <source>
        <dbReference type="SAM" id="MobiDB-lite"/>
    </source>
</evidence>
<keyword evidence="3" id="KW-1185">Reference proteome</keyword>
<sequence length="69" mass="7475">MQKGLKKAEENSPKQQLKMSGLAMCSSGRQARPRSEATKGRANSELRNVAPAKGGRPPKKQEKTKDLGP</sequence>
<protein>
    <submittedName>
        <fullName evidence="2">Uncharacterized protein</fullName>
    </submittedName>
</protein>
<organism evidence="2 3">
    <name type="scientific">Saprospira grandis (strain Lewin)</name>
    <dbReference type="NCBI Taxonomy" id="984262"/>
    <lineage>
        <taxon>Bacteria</taxon>
        <taxon>Pseudomonadati</taxon>
        <taxon>Bacteroidota</taxon>
        <taxon>Saprospiria</taxon>
        <taxon>Saprospirales</taxon>
        <taxon>Saprospiraceae</taxon>
        <taxon>Saprospira</taxon>
    </lineage>
</organism>
<proteinExistence type="predicted"/>
<dbReference type="AlphaFoldDB" id="H6L4Y5"/>
<dbReference type="STRING" id="984262.SGRA_2432"/>
<reference evidence="2 3" key="1">
    <citation type="journal article" date="2012" name="Stand. Genomic Sci.">
        <title>Complete genome sequencing and analysis of Saprospira grandis str. Lewin, a predatory marine bacterium.</title>
        <authorList>
            <person name="Saw J.H."/>
            <person name="Yuryev A."/>
            <person name="Kanbe M."/>
            <person name="Hou S."/>
            <person name="Young A.G."/>
            <person name="Aizawa S."/>
            <person name="Alam M."/>
        </authorList>
    </citation>
    <scope>NUCLEOTIDE SEQUENCE [LARGE SCALE GENOMIC DNA]</scope>
    <source>
        <strain evidence="2 3">Lewin</strain>
    </source>
</reference>
<dbReference type="KEGG" id="sgn:SGRA_2432"/>
<feature type="compositionally biased region" description="Basic and acidic residues" evidence="1">
    <location>
        <begin position="59"/>
        <end position="69"/>
    </location>
</feature>
<evidence type="ECO:0000313" key="2">
    <source>
        <dbReference type="EMBL" id="AFC25160.1"/>
    </source>
</evidence>